<comment type="subcellular location">
    <subcellularLocation>
        <location evidence="1">Golgi apparatus membrane</location>
        <topology evidence="1">Single-pass type II membrane protein</topology>
    </subcellularLocation>
    <subcellularLocation>
        <location evidence="12">Golgi apparatus</location>
        <location evidence="12">Golgi stack membrane</location>
        <topology evidence="12">Single-pass type II membrane protein</topology>
    </subcellularLocation>
</comment>
<evidence type="ECO:0000256" key="6">
    <source>
        <dbReference type="ARBA" id="ARBA00022692"/>
    </source>
</evidence>
<name>A0A1S3IRH2_LINAN</name>
<dbReference type="GO" id="GO:0008417">
    <property type="term" value="F:fucosyltransferase activity"/>
    <property type="evidence" value="ECO:0007669"/>
    <property type="project" value="InterPro"/>
</dbReference>
<keyword evidence="4 12" id="KW-0328">Glycosyltransferase</keyword>
<keyword evidence="11" id="KW-0325">Glycoprotein</keyword>
<dbReference type="Proteomes" id="UP000085678">
    <property type="component" value="Unplaced"/>
</dbReference>
<comment type="pathway">
    <text evidence="2">Protein modification; protein glycosylation.</text>
</comment>
<evidence type="ECO:0000256" key="7">
    <source>
        <dbReference type="ARBA" id="ARBA00022968"/>
    </source>
</evidence>
<evidence type="ECO:0000256" key="9">
    <source>
        <dbReference type="ARBA" id="ARBA00023034"/>
    </source>
</evidence>
<organism evidence="16 17">
    <name type="scientific">Lingula anatina</name>
    <name type="common">Brachiopod</name>
    <name type="synonym">Lingula unguis</name>
    <dbReference type="NCBI Taxonomy" id="7574"/>
    <lineage>
        <taxon>Eukaryota</taxon>
        <taxon>Metazoa</taxon>
        <taxon>Spiralia</taxon>
        <taxon>Lophotrochozoa</taxon>
        <taxon>Brachiopoda</taxon>
        <taxon>Linguliformea</taxon>
        <taxon>Lingulata</taxon>
        <taxon>Lingulida</taxon>
        <taxon>Linguloidea</taxon>
        <taxon>Lingulidae</taxon>
        <taxon>Lingula</taxon>
    </lineage>
</organism>
<evidence type="ECO:0000259" key="15">
    <source>
        <dbReference type="Pfam" id="PF17039"/>
    </source>
</evidence>
<evidence type="ECO:0000259" key="14">
    <source>
        <dbReference type="Pfam" id="PF00852"/>
    </source>
</evidence>
<dbReference type="UniPathway" id="UPA00378"/>
<dbReference type="PANTHER" id="PTHR48438:SF1">
    <property type="entry name" value="ALPHA-(1,3)-FUCOSYLTRANSFERASE C-RELATED"/>
    <property type="match status" value="1"/>
</dbReference>
<dbReference type="Pfam" id="PF00852">
    <property type="entry name" value="Glyco_transf_10"/>
    <property type="match status" value="1"/>
</dbReference>
<evidence type="ECO:0000256" key="13">
    <source>
        <dbReference type="SAM" id="MobiDB-lite"/>
    </source>
</evidence>
<keyword evidence="16" id="KW-1185">Reference proteome</keyword>
<dbReference type="RefSeq" id="XP_013400807.1">
    <property type="nucleotide sequence ID" value="XM_013545353.1"/>
</dbReference>
<reference evidence="17" key="1">
    <citation type="submission" date="2025-08" db="UniProtKB">
        <authorList>
            <consortium name="RefSeq"/>
        </authorList>
    </citation>
    <scope>IDENTIFICATION</scope>
    <source>
        <tissue evidence="17">Gonads</tissue>
    </source>
</reference>
<evidence type="ECO:0000256" key="1">
    <source>
        <dbReference type="ARBA" id="ARBA00004323"/>
    </source>
</evidence>
<gene>
    <name evidence="17" type="primary">LOC106166707</name>
</gene>
<evidence type="ECO:0000256" key="4">
    <source>
        <dbReference type="ARBA" id="ARBA00022676"/>
    </source>
</evidence>
<dbReference type="EC" id="2.4.1.-" evidence="12"/>
<dbReference type="FunFam" id="3.40.50.11660:FF:000002">
    <property type="entry name" value="Alpha-(1,3)-fucosyltransferase"/>
    <property type="match status" value="1"/>
</dbReference>
<evidence type="ECO:0000256" key="11">
    <source>
        <dbReference type="ARBA" id="ARBA00023180"/>
    </source>
</evidence>
<feature type="domain" description="Fucosyltransferase C-terminal" evidence="14">
    <location>
        <begin position="284"/>
        <end position="452"/>
    </location>
</feature>
<dbReference type="InterPro" id="IPR001503">
    <property type="entry name" value="Glyco_trans_10"/>
</dbReference>
<dbReference type="InterPro" id="IPR038577">
    <property type="entry name" value="GT10-like_C_sf"/>
</dbReference>
<sequence length="479" mass="55331">MALTRHERLFGFGLLLFVLAWWNLIFLKLEFGEDEISLLSRLKKDAAPPPTKKVSTLTKAKEINSKTPGKEQPPVHSAPKKQVQKLPPSLHKKAEEPAEPVANYDYSMKLLTIPPPVGLRNEENGAKPAKQHLEKDQSTARRTKTILLWNDYDYLYSKDREPIFKDCPVSECKVVTDRTQASTADAVVFTVSTINFSHMCEGPEPDCDLPLRKPAHQVWVFHTLEAPCQMGLKGNRNKEFLLNNINWTFTHRKDSDIFTPNGEIVKRKVPLNRDYLSITRAKNKKKRPPVGWLVSHCDTPSHREVYVRELQKYIDVEILGKCGKKCPTGCFRYINETHKFYLAFENSLAEDYVTEKFFRSVNMDVVLVTRGGANYANLGIDPHWHINTADYPSPKALAAYLHRLNNDDSLYVPYLEWRNHYMTTRPMDGPYVKWCDFCKKMHETTTKSQVYTKKSLFDWFFPPGQKRFKGCQVPTDLKF</sequence>
<dbReference type="OrthoDB" id="427096at2759"/>
<keyword evidence="8" id="KW-1133">Transmembrane helix</keyword>
<keyword evidence="9 12" id="KW-0333">Golgi apparatus</keyword>
<dbReference type="Pfam" id="PF17039">
    <property type="entry name" value="Glyco_tran_10_N"/>
    <property type="match status" value="1"/>
</dbReference>
<keyword evidence="5 12" id="KW-0808">Transferase</keyword>
<evidence type="ECO:0000256" key="2">
    <source>
        <dbReference type="ARBA" id="ARBA00004922"/>
    </source>
</evidence>
<keyword evidence="6 12" id="KW-0812">Transmembrane</keyword>
<evidence type="ECO:0000313" key="17">
    <source>
        <dbReference type="RefSeq" id="XP_013400807.1"/>
    </source>
</evidence>
<keyword evidence="10" id="KW-0472">Membrane</keyword>
<dbReference type="PANTHER" id="PTHR48438">
    <property type="entry name" value="ALPHA-(1,3)-FUCOSYLTRANSFERASE C-RELATED"/>
    <property type="match status" value="1"/>
</dbReference>
<evidence type="ECO:0000256" key="5">
    <source>
        <dbReference type="ARBA" id="ARBA00022679"/>
    </source>
</evidence>
<dbReference type="GeneID" id="106166707"/>
<dbReference type="InterPro" id="IPR055270">
    <property type="entry name" value="Glyco_tran_10_C"/>
</dbReference>
<comment type="similarity">
    <text evidence="3 12">Belongs to the glycosyltransferase 10 family.</text>
</comment>
<dbReference type="Gene3D" id="3.40.50.11660">
    <property type="entry name" value="Glycosyl transferase family 10, C-terminal domain"/>
    <property type="match status" value="1"/>
</dbReference>
<feature type="domain" description="Fucosyltransferase N-terminal" evidence="15">
    <location>
        <begin position="142"/>
        <end position="261"/>
    </location>
</feature>
<evidence type="ECO:0000256" key="12">
    <source>
        <dbReference type="RuleBase" id="RU003832"/>
    </source>
</evidence>
<feature type="region of interest" description="Disordered" evidence="13">
    <location>
        <begin position="120"/>
        <end position="139"/>
    </location>
</feature>
<dbReference type="InParanoid" id="A0A1S3IRH2"/>
<accession>A0A1S3IRH2</accession>
<dbReference type="KEGG" id="lak:106166707"/>
<dbReference type="AlphaFoldDB" id="A0A1S3IRH2"/>
<keyword evidence="7" id="KW-0735">Signal-anchor</keyword>
<feature type="region of interest" description="Disordered" evidence="13">
    <location>
        <begin position="45"/>
        <end position="98"/>
    </location>
</feature>
<protein>
    <recommendedName>
        <fullName evidence="12">Fucosyltransferase</fullName>
        <ecNumber evidence="12">2.4.1.-</ecNumber>
    </recommendedName>
</protein>
<dbReference type="SUPFAM" id="SSF53756">
    <property type="entry name" value="UDP-Glycosyltransferase/glycogen phosphorylase"/>
    <property type="match status" value="1"/>
</dbReference>
<evidence type="ECO:0000256" key="3">
    <source>
        <dbReference type="ARBA" id="ARBA00008919"/>
    </source>
</evidence>
<dbReference type="GO" id="GO:0032580">
    <property type="term" value="C:Golgi cisterna membrane"/>
    <property type="evidence" value="ECO:0007669"/>
    <property type="project" value="UniProtKB-SubCell"/>
</dbReference>
<dbReference type="GO" id="GO:0000139">
    <property type="term" value="C:Golgi membrane"/>
    <property type="evidence" value="ECO:0007669"/>
    <property type="project" value="UniProtKB-SubCell"/>
</dbReference>
<evidence type="ECO:0000313" key="16">
    <source>
        <dbReference type="Proteomes" id="UP000085678"/>
    </source>
</evidence>
<dbReference type="InterPro" id="IPR031481">
    <property type="entry name" value="Glyco_tran_10_N"/>
</dbReference>
<evidence type="ECO:0000256" key="10">
    <source>
        <dbReference type="ARBA" id="ARBA00023136"/>
    </source>
</evidence>
<evidence type="ECO:0000256" key="8">
    <source>
        <dbReference type="ARBA" id="ARBA00022989"/>
    </source>
</evidence>
<proteinExistence type="inferred from homology"/>